<evidence type="ECO:0000256" key="1">
    <source>
        <dbReference type="ARBA" id="ARBA00023002"/>
    </source>
</evidence>
<dbReference type="RefSeq" id="WP_058262589.1">
    <property type="nucleotide sequence ID" value="NZ_CP051181.1"/>
</dbReference>
<name>A0A0P1G116_THAGE</name>
<dbReference type="InterPro" id="IPR013149">
    <property type="entry name" value="ADH-like_C"/>
</dbReference>
<sequence length="347" mass="37293">MTDMMQRIVLARRPTGEPTDEDFRLEDAPMLVPGDGDVLVRVTHMSLDPYMRGRMDDAKSYAKPVEIDHTMEGGAVGEVIASNHPNFTPGDFAFGMFGWASHGCLPGNQLQKLDPAHGPVTNALGVLGMPGFTGWFGLTEYGKPKAGETLVVAAATGPVGSMVGQMGKQLGLRVVGIAGGPDKCKLAKETFGFDECLDHYAYDDAKALRDALTKACPDGIDIYFENVAGKVLEAVLPLMNVGARIPLCGMVAWYNAGALGANQQGAKDQLPKMWRSILVNRMHVHGFIISDHYDRYPTFLADAGPRVASGKIKSVEDIAEGLENAPRAFMNLLKGGNFGKQIVKLAD</sequence>
<dbReference type="InterPro" id="IPR020843">
    <property type="entry name" value="ER"/>
</dbReference>
<evidence type="ECO:0000259" key="2">
    <source>
        <dbReference type="SMART" id="SM00829"/>
    </source>
</evidence>
<dbReference type="PANTHER" id="PTHR43205">
    <property type="entry name" value="PROSTAGLANDIN REDUCTASE"/>
    <property type="match status" value="1"/>
</dbReference>
<dbReference type="EC" id="1.3.1.-" evidence="3"/>
<dbReference type="InterPro" id="IPR045010">
    <property type="entry name" value="MDR_fam"/>
</dbReference>
<dbReference type="SMART" id="SM00829">
    <property type="entry name" value="PKS_ER"/>
    <property type="match status" value="1"/>
</dbReference>
<proteinExistence type="predicted"/>
<dbReference type="SUPFAM" id="SSF50129">
    <property type="entry name" value="GroES-like"/>
    <property type="match status" value="2"/>
</dbReference>
<gene>
    <name evidence="3" type="primary">curA</name>
    <name evidence="3" type="ORF">TG4357_01857</name>
</gene>
<accession>A0A0P1G116</accession>
<dbReference type="AlphaFoldDB" id="A0A0P1G116"/>
<dbReference type="InterPro" id="IPR036291">
    <property type="entry name" value="NAD(P)-bd_dom_sf"/>
</dbReference>
<dbReference type="EMBL" id="CYSA01000016">
    <property type="protein sequence ID" value="CUH65429.1"/>
    <property type="molecule type" value="Genomic_DNA"/>
</dbReference>
<dbReference type="PANTHER" id="PTHR43205:SF7">
    <property type="entry name" value="PROSTAGLANDIN REDUCTASE 1"/>
    <property type="match status" value="1"/>
</dbReference>
<dbReference type="Proteomes" id="UP000051587">
    <property type="component" value="Unassembled WGS sequence"/>
</dbReference>
<dbReference type="Gene3D" id="3.40.50.720">
    <property type="entry name" value="NAD(P)-binding Rossmann-like Domain"/>
    <property type="match status" value="1"/>
</dbReference>
<keyword evidence="4" id="KW-1185">Reference proteome</keyword>
<dbReference type="SUPFAM" id="SSF51735">
    <property type="entry name" value="NAD(P)-binding Rossmann-fold domains"/>
    <property type="match status" value="1"/>
</dbReference>
<dbReference type="InterPro" id="IPR041694">
    <property type="entry name" value="ADH_N_2"/>
</dbReference>
<dbReference type="FunFam" id="3.40.50.720:FF:000121">
    <property type="entry name" value="Prostaglandin reductase 2"/>
    <property type="match status" value="1"/>
</dbReference>
<dbReference type="GO" id="GO:0016628">
    <property type="term" value="F:oxidoreductase activity, acting on the CH-CH group of donors, NAD or NADP as acceptor"/>
    <property type="evidence" value="ECO:0007669"/>
    <property type="project" value="InterPro"/>
</dbReference>
<protein>
    <submittedName>
        <fullName evidence="3">NADPH-dependent curcumin reductase</fullName>
        <ecNumber evidence="3">1.3.1.-</ecNumber>
    </submittedName>
</protein>
<dbReference type="Gene3D" id="3.90.180.10">
    <property type="entry name" value="Medium-chain alcohol dehydrogenases, catalytic domain"/>
    <property type="match status" value="1"/>
</dbReference>
<evidence type="ECO:0000313" key="3">
    <source>
        <dbReference type="EMBL" id="CUH65429.1"/>
    </source>
</evidence>
<organism evidence="3 4">
    <name type="scientific">Thalassovita gelatinovora</name>
    <name type="common">Thalassobius gelatinovorus</name>
    <dbReference type="NCBI Taxonomy" id="53501"/>
    <lineage>
        <taxon>Bacteria</taxon>
        <taxon>Pseudomonadati</taxon>
        <taxon>Pseudomonadota</taxon>
        <taxon>Alphaproteobacteria</taxon>
        <taxon>Rhodobacterales</taxon>
        <taxon>Roseobacteraceae</taxon>
        <taxon>Thalassovita</taxon>
    </lineage>
</organism>
<keyword evidence="1 3" id="KW-0560">Oxidoreductase</keyword>
<dbReference type="OrthoDB" id="9805663at2"/>
<evidence type="ECO:0000313" key="4">
    <source>
        <dbReference type="Proteomes" id="UP000051587"/>
    </source>
</evidence>
<dbReference type="CDD" id="cd05288">
    <property type="entry name" value="PGDH"/>
    <property type="match status" value="1"/>
</dbReference>
<dbReference type="STRING" id="53501.SAMN04488043_110145"/>
<dbReference type="InterPro" id="IPR011032">
    <property type="entry name" value="GroES-like_sf"/>
</dbReference>
<reference evidence="3 4" key="1">
    <citation type="submission" date="2015-09" db="EMBL/GenBank/DDBJ databases">
        <authorList>
            <consortium name="Swine Surveillance"/>
        </authorList>
    </citation>
    <scope>NUCLEOTIDE SEQUENCE [LARGE SCALE GENOMIC DNA]</scope>
    <source>
        <strain evidence="3 4">CECT 4357</strain>
    </source>
</reference>
<dbReference type="Pfam" id="PF16884">
    <property type="entry name" value="ADH_N_2"/>
    <property type="match status" value="1"/>
</dbReference>
<dbReference type="Pfam" id="PF00107">
    <property type="entry name" value="ADH_zinc_N"/>
    <property type="match status" value="1"/>
</dbReference>
<feature type="domain" description="Enoyl reductase (ER)" evidence="2">
    <location>
        <begin position="19"/>
        <end position="343"/>
    </location>
</feature>